<comment type="caution">
    <text evidence="1">The sequence shown here is derived from an EMBL/GenBank/DDBJ whole genome shotgun (WGS) entry which is preliminary data.</text>
</comment>
<evidence type="ECO:0000313" key="1">
    <source>
        <dbReference type="EMBL" id="MBZ1349650.1"/>
    </source>
</evidence>
<dbReference type="AlphaFoldDB" id="A0A953NAE0"/>
<dbReference type="RefSeq" id="WP_259660075.1">
    <property type="nucleotide sequence ID" value="NZ_JAHXRI010000006.1"/>
</dbReference>
<dbReference type="Proteomes" id="UP000739565">
    <property type="component" value="Unassembled WGS sequence"/>
</dbReference>
<dbReference type="Pfam" id="PF06097">
    <property type="entry name" value="DUF945"/>
    <property type="match status" value="1"/>
</dbReference>
<evidence type="ECO:0000313" key="2">
    <source>
        <dbReference type="Proteomes" id="UP000739565"/>
    </source>
</evidence>
<accession>A0A953NAE0</accession>
<dbReference type="InterPro" id="IPR010352">
    <property type="entry name" value="DUF945"/>
</dbReference>
<keyword evidence="2" id="KW-1185">Reference proteome</keyword>
<dbReference type="EMBL" id="JAHXRI010000006">
    <property type="protein sequence ID" value="MBZ1349650.1"/>
    <property type="molecule type" value="Genomic_DNA"/>
</dbReference>
<protein>
    <submittedName>
        <fullName evidence="1">DUF945 family protein</fullName>
    </submittedName>
</protein>
<dbReference type="CDD" id="cd17511">
    <property type="entry name" value="YbjN_AmyR-like"/>
    <property type="match status" value="1"/>
</dbReference>
<dbReference type="Pfam" id="PF10722">
    <property type="entry name" value="YbjN"/>
    <property type="match status" value="1"/>
</dbReference>
<sequence>MKKKQIGTAGLIAAVAFVYAGLSWQAGMHIEGQSKAAAQSINVSLARSWSEQVQLSLRSYDRGIFSSRAVYALTLTNQSKQAEQREILWSNQIQHGPFPWSRLQTGDLSVSGAVIQTTVLKNPTTEALFDATGGRSPVTGTTHISREGIATLRWTILPFDYTQDSLRIKLGTAELYARIGPSFSFFKSNGSLDGVTLSDGKLAFEVKGLQLTTDTQATKAGVQTGTRDLRIGTLSWASLDASSLGLQKFSLHTDLREANGLLGGITTAEASTLKLNEKVWGEFNLSLGYEKLNGSALRALLDFQDGYLLRKFLGLAPSESAAAADTKKLWQHIAVLSKTSPTLSLSPLSWKNSQGRSQLALSFTLNPSEPNSGGIGLQGAPLKELDATLSLSTPMLNAVYAQALQTPGANTTQVKNKAEQEVRKLLEQASQLKLGRAQNNKLVAHLNIQDGDFRLNGQRTPSEPLMKWLRTTLPSGWLAERSSAVQESPDENVSIKHLDPAVLTGLLSASDFTYDEIKDKDGDRVLKIGTAETGAEKIEFIFVGCGDDRTCEDVLMRATFPKNPHVALNAINEWNQRNRWARAFLNDAEQAVLEMDISAYGGIERDALETMVDNFFKLLREFSKSLSAERK</sequence>
<organism evidence="1 2">
    <name type="scientific">Zwartia hollandica</name>
    <dbReference type="NCBI Taxonomy" id="324606"/>
    <lineage>
        <taxon>Bacteria</taxon>
        <taxon>Pseudomonadati</taxon>
        <taxon>Pseudomonadota</taxon>
        <taxon>Betaproteobacteria</taxon>
        <taxon>Burkholderiales</taxon>
        <taxon>Alcaligenaceae</taxon>
        <taxon>Zwartia</taxon>
    </lineage>
</organism>
<dbReference type="InterPro" id="IPR019660">
    <property type="entry name" value="Put_sensory_transdc_reg_YbjN"/>
</dbReference>
<proteinExistence type="predicted"/>
<name>A0A953NAE0_9BURK</name>
<gene>
    <name evidence="1" type="ORF">KZZ10_03240</name>
</gene>
<reference evidence="1" key="1">
    <citation type="submission" date="2021-07" db="EMBL/GenBank/DDBJ databases">
        <title>New genus and species of the family Alcaligenaceae.</title>
        <authorList>
            <person name="Hahn M.W."/>
        </authorList>
    </citation>
    <scope>NUCLEOTIDE SEQUENCE</scope>
    <source>
        <strain evidence="1">LF4-65</strain>
    </source>
</reference>